<evidence type="ECO:0000313" key="3">
    <source>
        <dbReference type="Proteomes" id="UP000823749"/>
    </source>
</evidence>
<proteinExistence type="predicted"/>
<evidence type="ECO:0000256" key="1">
    <source>
        <dbReference type="SAM" id="MobiDB-lite"/>
    </source>
</evidence>
<comment type="caution">
    <text evidence="2">The sequence shown here is derived from an EMBL/GenBank/DDBJ whole genome shotgun (WGS) entry which is preliminary data.</text>
</comment>
<evidence type="ECO:0000313" key="2">
    <source>
        <dbReference type="EMBL" id="KAG5536338.1"/>
    </source>
</evidence>
<name>A0AAV6J8S6_9ERIC</name>
<dbReference type="AlphaFoldDB" id="A0AAV6J8S6"/>
<dbReference type="EMBL" id="JACTNZ010000008">
    <property type="protein sequence ID" value="KAG5536338.1"/>
    <property type="molecule type" value="Genomic_DNA"/>
</dbReference>
<keyword evidence="3" id="KW-1185">Reference proteome</keyword>
<accession>A0AAV6J8S6</accession>
<feature type="compositionally biased region" description="Acidic residues" evidence="1">
    <location>
        <begin position="9"/>
        <end position="22"/>
    </location>
</feature>
<gene>
    <name evidence="2" type="ORF">RHGRI_023945</name>
</gene>
<sequence length="114" mass="13119">MARNIQISDNEDQLDAEEDEREPVDGDVVSDNEGEEDGLRVTLCFRNKSMFKELCWNHKCVNFPWEEIQTSILRYGLHPIACYEASAAGVRWTMINAVHFVAENTMLDWLLIVA</sequence>
<reference evidence="2" key="1">
    <citation type="submission" date="2020-08" db="EMBL/GenBank/DDBJ databases">
        <title>Plant Genome Project.</title>
        <authorList>
            <person name="Zhang R.-G."/>
        </authorList>
    </citation>
    <scope>NUCLEOTIDE SEQUENCE</scope>
    <source>
        <strain evidence="2">WSP0</strain>
        <tissue evidence="2">Leaf</tissue>
    </source>
</reference>
<protein>
    <submittedName>
        <fullName evidence="2">Uncharacterized protein</fullName>
    </submittedName>
</protein>
<organism evidence="2 3">
    <name type="scientific">Rhododendron griersonianum</name>
    <dbReference type="NCBI Taxonomy" id="479676"/>
    <lineage>
        <taxon>Eukaryota</taxon>
        <taxon>Viridiplantae</taxon>
        <taxon>Streptophyta</taxon>
        <taxon>Embryophyta</taxon>
        <taxon>Tracheophyta</taxon>
        <taxon>Spermatophyta</taxon>
        <taxon>Magnoliopsida</taxon>
        <taxon>eudicotyledons</taxon>
        <taxon>Gunneridae</taxon>
        <taxon>Pentapetalae</taxon>
        <taxon>asterids</taxon>
        <taxon>Ericales</taxon>
        <taxon>Ericaceae</taxon>
        <taxon>Ericoideae</taxon>
        <taxon>Rhodoreae</taxon>
        <taxon>Rhododendron</taxon>
    </lineage>
</organism>
<feature type="region of interest" description="Disordered" evidence="1">
    <location>
        <begin position="1"/>
        <end position="35"/>
    </location>
</feature>
<dbReference type="Proteomes" id="UP000823749">
    <property type="component" value="Chromosome 8"/>
</dbReference>